<protein>
    <recommendedName>
        <fullName evidence="4">DUF4412 domain-containing protein</fullName>
    </recommendedName>
</protein>
<dbReference type="OrthoDB" id="9808421at2"/>
<dbReference type="EMBL" id="AFWT01000004">
    <property type="protein sequence ID" value="EGV33107.1"/>
    <property type="molecule type" value="Genomic_DNA"/>
</dbReference>
<accession>G2DXQ8</accession>
<keyword evidence="1" id="KW-0732">Signal</keyword>
<feature type="chain" id="PRO_5003428834" description="DUF4412 domain-containing protein" evidence="1">
    <location>
        <begin position="23"/>
        <end position="288"/>
    </location>
</feature>
<comment type="caution">
    <text evidence="2">The sequence shown here is derived from an EMBL/GenBank/DDBJ whole genome shotgun (WGS) entry which is preliminary data.</text>
</comment>
<dbReference type="Proteomes" id="UP000004200">
    <property type="component" value="Unassembled WGS sequence"/>
</dbReference>
<dbReference type="RefSeq" id="WP_007039501.1">
    <property type="nucleotide sequence ID" value="NZ_AFWT01000004.1"/>
</dbReference>
<evidence type="ECO:0000256" key="1">
    <source>
        <dbReference type="SAM" id="SignalP"/>
    </source>
</evidence>
<proteinExistence type="predicted"/>
<keyword evidence="3" id="KW-1185">Reference proteome</keyword>
<organism evidence="2 3">
    <name type="scientific">Thiorhodococcus drewsii AZ1</name>
    <dbReference type="NCBI Taxonomy" id="765913"/>
    <lineage>
        <taxon>Bacteria</taxon>
        <taxon>Pseudomonadati</taxon>
        <taxon>Pseudomonadota</taxon>
        <taxon>Gammaproteobacteria</taxon>
        <taxon>Chromatiales</taxon>
        <taxon>Chromatiaceae</taxon>
        <taxon>Thiorhodococcus</taxon>
    </lineage>
</organism>
<dbReference type="AlphaFoldDB" id="G2DXQ8"/>
<evidence type="ECO:0008006" key="4">
    <source>
        <dbReference type="Google" id="ProtNLM"/>
    </source>
</evidence>
<evidence type="ECO:0000313" key="3">
    <source>
        <dbReference type="Proteomes" id="UP000004200"/>
    </source>
</evidence>
<evidence type="ECO:0000313" key="2">
    <source>
        <dbReference type="EMBL" id="EGV33107.1"/>
    </source>
</evidence>
<reference evidence="2 3" key="1">
    <citation type="submission" date="2011-06" db="EMBL/GenBank/DDBJ databases">
        <title>The draft genome of Thiorhodococcus drewsii AZ1.</title>
        <authorList>
            <consortium name="US DOE Joint Genome Institute (JGI-PGF)"/>
            <person name="Lucas S."/>
            <person name="Han J."/>
            <person name="Lapidus A."/>
            <person name="Cheng J.-F."/>
            <person name="Goodwin L."/>
            <person name="Pitluck S."/>
            <person name="Peters L."/>
            <person name="Land M.L."/>
            <person name="Hauser L."/>
            <person name="Vogl K."/>
            <person name="Liu Z."/>
            <person name="Imhoff J."/>
            <person name="Thiel V."/>
            <person name="Frigaard N.-U."/>
            <person name="Bryant D.A."/>
            <person name="Woyke T.J."/>
        </authorList>
    </citation>
    <scope>NUCLEOTIDE SEQUENCE [LARGE SCALE GENOMIC DNA]</scope>
    <source>
        <strain evidence="2 3">AZ1</strain>
    </source>
</reference>
<name>G2DXQ8_9GAMM</name>
<dbReference type="eggNOG" id="ENOG5033E6A">
    <property type="taxonomic scope" value="Bacteria"/>
</dbReference>
<gene>
    <name evidence="2" type="ORF">ThidrDRAFT_0785</name>
</gene>
<feature type="signal peptide" evidence="1">
    <location>
        <begin position="1"/>
        <end position="22"/>
    </location>
</feature>
<sequence length="288" mass="32045">MSRHWLLPLAMAAGLMSASSEAALVVTENLDGEPQTRIYHDGAYFEVESGRLMNRIDLKQDRCLMVNHEARVYFEGACEGGLDELMATLKAEFERQIATLSPEQREQMQAMVGAMIQGTGRGKVGFKRDGEGTVAGYEAESYLITINDTPYSSVWVSSNLEAAIKKEFDLDAFRRWERKMREEIDAMTHQLGAQQSGADPMAEAFDAIVAKGYPVKIVPNAAADMMGMMVPPTIADEASETIEVISVEQRSDFRPESLNPPDDYAKLSSWAEFMRADMDSEDEDHAHD</sequence>